<evidence type="ECO:0000313" key="2">
    <source>
        <dbReference type="EMBL" id="GIY81570.1"/>
    </source>
</evidence>
<dbReference type="AlphaFoldDB" id="A0AAV4WJK8"/>
<evidence type="ECO:0000313" key="3">
    <source>
        <dbReference type="Proteomes" id="UP001054945"/>
    </source>
</evidence>
<gene>
    <name evidence="2" type="ORF">CEXT_776641</name>
</gene>
<name>A0AAV4WJK8_CAEEX</name>
<keyword evidence="3" id="KW-1185">Reference proteome</keyword>
<dbReference type="EMBL" id="BPLR01016143">
    <property type="protein sequence ID" value="GIY81570.1"/>
    <property type="molecule type" value="Genomic_DNA"/>
</dbReference>
<sequence length="72" mass="8022">MGRYMPVKRPPPVGSLSSGWGRGDTHGSQHFRRSRAARDFRVTQKPGNPARPRGFPRCGIPLFQGQEVHPLS</sequence>
<protein>
    <submittedName>
        <fullName evidence="2">Uncharacterized protein</fullName>
    </submittedName>
</protein>
<comment type="caution">
    <text evidence="2">The sequence shown here is derived from an EMBL/GenBank/DDBJ whole genome shotgun (WGS) entry which is preliminary data.</text>
</comment>
<feature type="region of interest" description="Disordered" evidence="1">
    <location>
        <begin position="1"/>
        <end position="59"/>
    </location>
</feature>
<reference evidence="2 3" key="1">
    <citation type="submission" date="2021-06" db="EMBL/GenBank/DDBJ databases">
        <title>Caerostris extrusa draft genome.</title>
        <authorList>
            <person name="Kono N."/>
            <person name="Arakawa K."/>
        </authorList>
    </citation>
    <scope>NUCLEOTIDE SEQUENCE [LARGE SCALE GENOMIC DNA]</scope>
</reference>
<organism evidence="2 3">
    <name type="scientific">Caerostris extrusa</name>
    <name type="common">Bark spider</name>
    <name type="synonym">Caerostris bankana</name>
    <dbReference type="NCBI Taxonomy" id="172846"/>
    <lineage>
        <taxon>Eukaryota</taxon>
        <taxon>Metazoa</taxon>
        <taxon>Ecdysozoa</taxon>
        <taxon>Arthropoda</taxon>
        <taxon>Chelicerata</taxon>
        <taxon>Arachnida</taxon>
        <taxon>Araneae</taxon>
        <taxon>Araneomorphae</taxon>
        <taxon>Entelegynae</taxon>
        <taxon>Araneoidea</taxon>
        <taxon>Araneidae</taxon>
        <taxon>Caerostris</taxon>
    </lineage>
</organism>
<proteinExistence type="predicted"/>
<accession>A0AAV4WJK8</accession>
<evidence type="ECO:0000256" key="1">
    <source>
        <dbReference type="SAM" id="MobiDB-lite"/>
    </source>
</evidence>
<dbReference type="Proteomes" id="UP001054945">
    <property type="component" value="Unassembled WGS sequence"/>
</dbReference>